<dbReference type="GO" id="GO:0006508">
    <property type="term" value="P:proteolysis"/>
    <property type="evidence" value="ECO:0007669"/>
    <property type="project" value="UniProtKB-KW"/>
</dbReference>
<dbReference type="Gene3D" id="2.30.30.40">
    <property type="entry name" value="SH3 Domains"/>
    <property type="match status" value="3"/>
</dbReference>
<dbReference type="SUPFAM" id="SSF54001">
    <property type="entry name" value="Cysteine proteinases"/>
    <property type="match status" value="1"/>
</dbReference>
<name>A0A4R2LKT9_9FIRM</name>
<comment type="similarity">
    <text evidence="1">Belongs to the peptidase C40 family.</text>
</comment>
<evidence type="ECO:0000256" key="3">
    <source>
        <dbReference type="ARBA" id="ARBA00022801"/>
    </source>
</evidence>
<dbReference type="RefSeq" id="WP_132241841.1">
    <property type="nucleotide sequence ID" value="NZ_SLWV01000001.1"/>
</dbReference>
<proteinExistence type="inferred from homology"/>
<keyword evidence="9" id="KW-1185">Reference proteome</keyword>
<dbReference type="InterPro" id="IPR000064">
    <property type="entry name" value="NLP_P60_dom"/>
</dbReference>
<dbReference type="PROSITE" id="PS51781">
    <property type="entry name" value="SH3B"/>
    <property type="match status" value="2"/>
</dbReference>
<keyword evidence="2" id="KW-0645">Protease</keyword>
<feature type="domain" description="NlpC/P60" evidence="7">
    <location>
        <begin position="238"/>
        <end position="364"/>
    </location>
</feature>
<dbReference type="GO" id="GO:0008234">
    <property type="term" value="F:cysteine-type peptidase activity"/>
    <property type="evidence" value="ECO:0007669"/>
    <property type="project" value="UniProtKB-KW"/>
</dbReference>
<dbReference type="PROSITE" id="PS51935">
    <property type="entry name" value="NLPC_P60"/>
    <property type="match status" value="1"/>
</dbReference>
<dbReference type="Pfam" id="PF08239">
    <property type="entry name" value="SH3_3"/>
    <property type="match status" value="3"/>
</dbReference>
<gene>
    <name evidence="8" type="ORF">EV214_101239</name>
</gene>
<keyword evidence="3 8" id="KW-0378">Hydrolase</keyword>
<dbReference type="Pfam" id="PF00877">
    <property type="entry name" value="NLPC_P60"/>
    <property type="match status" value="1"/>
</dbReference>
<organism evidence="8 9">
    <name type="scientific">Marinisporobacter balticus</name>
    <dbReference type="NCBI Taxonomy" id="2018667"/>
    <lineage>
        <taxon>Bacteria</taxon>
        <taxon>Bacillati</taxon>
        <taxon>Bacillota</taxon>
        <taxon>Clostridia</taxon>
        <taxon>Peptostreptococcales</taxon>
        <taxon>Thermotaleaceae</taxon>
        <taxon>Marinisporobacter</taxon>
    </lineage>
</organism>
<dbReference type="EMBL" id="SLWV01000001">
    <property type="protein sequence ID" value="TCO80005.1"/>
    <property type="molecule type" value="Genomic_DNA"/>
</dbReference>
<evidence type="ECO:0000256" key="1">
    <source>
        <dbReference type="ARBA" id="ARBA00007074"/>
    </source>
</evidence>
<evidence type="ECO:0000313" key="9">
    <source>
        <dbReference type="Proteomes" id="UP000294919"/>
    </source>
</evidence>
<accession>A0A4R2LKT9</accession>
<dbReference type="InterPro" id="IPR038765">
    <property type="entry name" value="Papain-like_cys_pep_sf"/>
</dbReference>
<dbReference type="PANTHER" id="PTHR47053">
    <property type="entry name" value="MUREIN DD-ENDOPEPTIDASE MEPH-RELATED"/>
    <property type="match status" value="1"/>
</dbReference>
<comment type="caution">
    <text evidence="8">The sequence shown here is derived from an EMBL/GenBank/DDBJ whole genome shotgun (WGS) entry which is preliminary data.</text>
</comment>
<dbReference type="InterPro" id="IPR051202">
    <property type="entry name" value="Peptidase_C40"/>
</dbReference>
<dbReference type="Gene3D" id="3.90.1720.10">
    <property type="entry name" value="endopeptidase domain like (from Nostoc punctiforme)"/>
    <property type="match status" value="1"/>
</dbReference>
<dbReference type="PANTHER" id="PTHR47053:SF1">
    <property type="entry name" value="MUREIN DD-ENDOPEPTIDASE MEPH-RELATED"/>
    <property type="match status" value="1"/>
</dbReference>
<dbReference type="InterPro" id="IPR003646">
    <property type="entry name" value="SH3-like_bac-type"/>
</dbReference>
<dbReference type="AlphaFoldDB" id="A0A4R2LKT9"/>
<reference evidence="8 9" key="1">
    <citation type="submission" date="2019-03" db="EMBL/GenBank/DDBJ databases">
        <title>Genomic Encyclopedia of Type Strains, Phase IV (KMG-IV): sequencing the most valuable type-strain genomes for metagenomic binning, comparative biology and taxonomic classification.</title>
        <authorList>
            <person name="Goeker M."/>
        </authorList>
    </citation>
    <scope>NUCLEOTIDE SEQUENCE [LARGE SCALE GENOMIC DNA]</scope>
    <source>
        <strain evidence="8 9">DSM 102940</strain>
    </source>
</reference>
<evidence type="ECO:0000259" key="6">
    <source>
        <dbReference type="PROSITE" id="PS51781"/>
    </source>
</evidence>
<keyword evidence="5" id="KW-0812">Transmembrane</keyword>
<dbReference type="OrthoDB" id="9808890at2"/>
<evidence type="ECO:0000256" key="4">
    <source>
        <dbReference type="ARBA" id="ARBA00022807"/>
    </source>
</evidence>
<sequence>MKFIKYVFVIMVILLCNLFIFSFVYGEESMKGVVIANDVNVREEPKIESAVVNTLKLGEYISAVDNSGEWVGVALNDGKIGWVNNKLIVMVDYEKDLIKKGIVKANCLNVRQEPNGDANIIQKIEGGLEVTITKENEGWYGLLLDNEKEGWVSSEFVTIKNNYKKAKITGNNVNMRANPSDTGEIVKTIGADSDILIKDFQDSWYHIITADQQEGWIYKDYVKILLNDQSTSRGGSRSSLGVEVINFAKQQLGKRYVYGSNGPNTFDCSGFTSYVYKNIGIKLPRVSRDQAKAQNGVKVSKDDLRAGDLVFFNSNGSGQVSHAGIYIDNGQFIHASSGSAMSVIISSFNDGHYNKRYVTARRFF</sequence>
<dbReference type="Proteomes" id="UP000294919">
    <property type="component" value="Unassembled WGS sequence"/>
</dbReference>
<evidence type="ECO:0000256" key="2">
    <source>
        <dbReference type="ARBA" id="ARBA00022670"/>
    </source>
</evidence>
<feature type="domain" description="SH3b" evidence="6">
    <location>
        <begin position="29"/>
        <end position="92"/>
    </location>
</feature>
<keyword evidence="5" id="KW-1133">Transmembrane helix</keyword>
<evidence type="ECO:0000256" key="5">
    <source>
        <dbReference type="SAM" id="Phobius"/>
    </source>
</evidence>
<evidence type="ECO:0000259" key="7">
    <source>
        <dbReference type="PROSITE" id="PS51935"/>
    </source>
</evidence>
<keyword evidence="5" id="KW-0472">Membrane</keyword>
<dbReference type="SMART" id="SM00287">
    <property type="entry name" value="SH3b"/>
    <property type="match status" value="3"/>
</dbReference>
<feature type="domain" description="SH3b" evidence="6">
    <location>
        <begin position="98"/>
        <end position="161"/>
    </location>
</feature>
<protein>
    <submittedName>
        <fullName evidence="8">Cell wall-associated NlpC family hydrolase</fullName>
    </submittedName>
</protein>
<keyword evidence="4" id="KW-0788">Thiol protease</keyword>
<evidence type="ECO:0000313" key="8">
    <source>
        <dbReference type="EMBL" id="TCO80005.1"/>
    </source>
</evidence>
<feature type="transmembrane region" description="Helical" evidence="5">
    <location>
        <begin position="6"/>
        <end position="25"/>
    </location>
</feature>